<evidence type="ECO:0000256" key="3">
    <source>
        <dbReference type="SAM" id="SignalP"/>
    </source>
</evidence>
<accession>A0A810PRH7</accession>
<feature type="transmembrane region" description="Helical" evidence="2">
    <location>
        <begin position="756"/>
        <end position="774"/>
    </location>
</feature>
<evidence type="ECO:0000313" key="4">
    <source>
        <dbReference type="EMBL" id="BCK78550.1"/>
    </source>
</evidence>
<dbReference type="Proteomes" id="UP000681343">
    <property type="component" value="Chromosome"/>
</dbReference>
<feature type="region of interest" description="Disordered" evidence="1">
    <location>
        <begin position="728"/>
        <end position="751"/>
    </location>
</feature>
<dbReference type="AlphaFoldDB" id="A0A810PRH7"/>
<sequence>MHKSKLTAILLALCLALSLVPLSVFAATPATETADFTVGQGREAITLLNQYKTGTAESLWDNTAKTLTLWGVDFTTTAQTAVKLPAGSTIVLKDGTTNTIQSGEVTLRVSGDYSNEAYVNALDAVGSLTIQGGTAGSGTLSVFAGKLKNSGDGWVYSSGISVDGDFTVKGGRVTARGGCAESDGSCFSFGVKMDSDTKNKALLVTGGTLTAIADEAYELEEGGTKRASFSRGVEMFRGNVIVSGSGKLRAESVGEMAEATVMSNGLYISAGNLTVANSAEVAVAGAYAAYISGGSLRLDGGSLTAVSTQTADDNGNLGCAIDMDMDLNKQVADSGSITVSGGTLETVNGDIRMSTIGATGNQSLFTVTGGTIVNRGQLYGPKKLDISGGTMQTQGIEAEALTLSAGSLTIREPVRKNPNYDNLLVRPALDVNTLTVSGGTLDAAWDWGEFTPIVFPVNTYYGYADSLVEMTGSGSTATFTGGTTTLDTGKAGNTALLIKGTLTIGDGMAETGADSSHHQLGTAPVKIAAAAASTAITTVDVANVKLDYQPGDAPRATAAVAAADQGKYRIADEWWQELNENDEPVAIWHSDDGIYSTLPTITAFESGKKYVYSILLLPERGYDFAREVAATVNGSTVTAVPGTDGYLSLPNVKTITPTAASHTHSYGTAWKCDGTNHWHECACGDKADTAAHTFKWVTDKEATATEKGSKHEECSVCGYKKATVEIPATGSGSGSASQPTKPGSTGSPQTGDSSSVLWLAILCISGVLGVLGVAGKKKMP</sequence>
<proteinExistence type="predicted"/>
<keyword evidence="2" id="KW-0472">Membrane</keyword>
<keyword evidence="2" id="KW-0812">Transmembrane</keyword>
<dbReference type="EMBL" id="AP023415">
    <property type="protein sequence ID" value="BCK78550.1"/>
    <property type="molecule type" value="Genomic_DNA"/>
</dbReference>
<protein>
    <submittedName>
        <fullName evidence="4">Uncharacterized protein</fullName>
    </submittedName>
</protein>
<reference evidence="4" key="1">
    <citation type="submission" date="2020-09" db="EMBL/GenBank/DDBJ databases">
        <title>New species isolated from human feces.</title>
        <authorList>
            <person name="Kitahara M."/>
            <person name="Shigeno Y."/>
            <person name="Shime M."/>
            <person name="Matsumoto Y."/>
            <person name="Nakamura S."/>
            <person name="Motooka D."/>
            <person name="Fukuoka S."/>
            <person name="Nishikawa H."/>
            <person name="Benno Y."/>
        </authorList>
    </citation>
    <scope>NUCLEOTIDE SEQUENCE</scope>
    <source>
        <strain evidence="4">MM35</strain>
    </source>
</reference>
<feature type="chain" id="PRO_5032743233" evidence="3">
    <location>
        <begin position="27"/>
        <end position="780"/>
    </location>
</feature>
<keyword evidence="3" id="KW-0732">Signal</keyword>
<gene>
    <name evidence="4" type="ORF">MM35RIKEN_07420</name>
</gene>
<keyword evidence="5" id="KW-1185">Reference proteome</keyword>
<keyword evidence="2" id="KW-1133">Transmembrane helix</keyword>
<feature type="signal peptide" evidence="3">
    <location>
        <begin position="1"/>
        <end position="26"/>
    </location>
</feature>
<name>A0A810PRH7_9FIRM</name>
<feature type="compositionally biased region" description="Polar residues" evidence="1">
    <location>
        <begin position="734"/>
        <end position="751"/>
    </location>
</feature>
<dbReference type="KEGG" id="vfa:MM35RIKEN_07420"/>
<evidence type="ECO:0000256" key="1">
    <source>
        <dbReference type="SAM" id="MobiDB-lite"/>
    </source>
</evidence>
<organism evidence="4 5">
    <name type="scientific">Vescimonas fastidiosa</name>
    <dbReference type="NCBI Taxonomy" id="2714353"/>
    <lineage>
        <taxon>Bacteria</taxon>
        <taxon>Bacillati</taxon>
        <taxon>Bacillota</taxon>
        <taxon>Clostridia</taxon>
        <taxon>Eubacteriales</taxon>
        <taxon>Oscillospiraceae</taxon>
        <taxon>Vescimonas</taxon>
    </lineage>
</organism>
<evidence type="ECO:0000313" key="5">
    <source>
        <dbReference type="Proteomes" id="UP000681343"/>
    </source>
</evidence>
<evidence type="ECO:0000256" key="2">
    <source>
        <dbReference type="SAM" id="Phobius"/>
    </source>
</evidence>